<gene>
    <name evidence="2" type="ORF">JOF29_005707</name>
</gene>
<comment type="caution">
    <text evidence="2">The sequence shown here is derived from an EMBL/GenBank/DDBJ whole genome shotgun (WGS) entry which is preliminary data.</text>
</comment>
<accession>A0ABS4USH3</accession>
<protein>
    <submittedName>
        <fullName evidence="2">Uncharacterized protein</fullName>
    </submittedName>
</protein>
<proteinExistence type="predicted"/>
<sequence length="294" mass="32228">MLVEPPNPGDPNLNGPLPEALQPEPDDFHVAVTAITRAIRAINAGQRPGDGAEFITHLLATAAANLGSTEAVTAGRPGSWEAAGVEGLLHSTVGYNGEYLLTYRTEPIGIVVNTVYELNDHGMFEAYEASLNHIGQTLFGNRWSQSRDRLTIAELEQIEDAEGLLVELEQHDRAEYQQRFTATVQARLEQLHAEDPSRYPEHLTITLRYADDTNDTDHLTDGWGSDLASILYAHARDTTPLPGSDTAPTWTGGRTHAETLLATRHWPHLRVPQLAHYGRPITTTDTATTATEES</sequence>
<feature type="region of interest" description="Disordered" evidence="1">
    <location>
        <begin position="1"/>
        <end position="22"/>
    </location>
</feature>
<evidence type="ECO:0000313" key="2">
    <source>
        <dbReference type="EMBL" id="MBP2354597.1"/>
    </source>
</evidence>
<dbReference type="EMBL" id="JAGINT010000002">
    <property type="protein sequence ID" value="MBP2354597.1"/>
    <property type="molecule type" value="Genomic_DNA"/>
</dbReference>
<evidence type="ECO:0000313" key="3">
    <source>
        <dbReference type="Proteomes" id="UP000755585"/>
    </source>
</evidence>
<organism evidence="2 3">
    <name type="scientific">Kribbella aluminosa</name>
    <dbReference type="NCBI Taxonomy" id="416017"/>
    <lineage>
        <taxon>Bacteria</taxon>
        <taxon>Bacillati</taxon>
        <taxon>Actinomycetota</taxon>
        <taxon>Actinomycetes</taxon>
        <taxon>Propionibacteriales</taxon>
        <taxon>Kribbellaceae</taxon>
        <taxon>Kribbella</taxon>
    </lineage>
</organism>
<evidence type="ECO:0000256" key="1">
    <source>
        <dbReference type="SAM" id="MobiDB-lite"/>
    </source>
</evidence>
<keyword evidence="3" id="KW-1185">Reference proteome</keyword>
<name>A0ABS4USH3_9ACTN</name>
<reference evidence="2 3" key="1">
    <citation type="submission" date="2021-03" db="EMBL/GenBank/DDBJ databases">
        <title>Sequencing the genomes of 1000 actinobacteria strains.</title>
        <authorList>
            <person name="Klenk H.-P."/>
        </authorList>
    </citation>
    <scope>NUCLEOTIDE SEQUENCE [LARGE SCALE GENOMIC DNA]</scope>
    <source>
        <strain evidence="2 3">DSM 18824</strain>
    </source>
</reference>
<dbReference type="Proteomes" id="UP000755585">
    <property type="component" value="Unassembled WGS sequence"/>
</dbReference>
<dbReference type="RefSeq" id="WP_209697382.1">
    <property type="nucleotide sequence ID" value="NZ_BAAAVU010000031.1"/>
</dbReference>